<dbReference type="GO" id="GO:0030970">
    <property type="term" value="P:retrograde protein transport, ER to cytosol"/>
    <property type="evidence" value="ECO:0007669"/>
    <property type="project" value="TreeGrafter"/>
</dbReference>
<dbReference type="PANTHER" id="PTHR15414">
    <property type="entry name" value="OS-9-RELATED"/>
    <property type="match status" value="1"/>
</dbReference>
<dbReference type="Pfam" id="PF07915">
    <property type="entry name" value="PRKCSH"/>
    <property type="match status" value="2"/>
</dbReference>
<comment type="caution">
    <text evidence="11">The sequence shown here is derived from an EMBL/GenBank/DDBJ whole genome shotgun (WGS) entry which is preliminary data.</text>
</comment>
<proteinExistence type="predicted"/>
<evidence type="ECO:0000256" key="8">
    <source>
        <dbReference type="ARBA" id="ARBA00041661"/>
    </source>
</evidence>
<dbReference type="InterPro" id="IPR044865">
    <property type="entry name" value="MRH_dom"/>
</dbReference>
<dbReference type="FunFam" id="2.70.130.10:FF:000003">
    <property type="entry name" value="Endoplasmic reticulum lectin 1"/>
    <property type="match status" value="1"/>
</dbReference>
<dbReference type="GO" id="GO:0005788">
    <property type="term" value="C:endoplasmic reticulum lumen"/>
    <property type="evidence" value="ECO:0007669"/>
    <property type="project" value="UniProtKB-SubCell"/>
</dbReference>
<dbReference type="InterPro" id="IPR045149">
    <property type="entry name" value="OS-9-like"/>
</dbReference>
<evidence type="ECO:0000256" key="5">
    <source>
        <dbReference type="ARBA" id="ARBA00023157"/>
    </source>
</evidence>
<evidence type="ECO:0000256" key="6">
    <source>
        <dbReference type="ARBA" id="ARBA00037585"/>
    </source>
</evidence>
<keyword evidence="3" id="KW-0677">Repeat</keyword>
<evidence type="ECO:0000256" key="3">
    <source>
        <dbReference type="ARBA" id="ARBA00022737"/>
    </source>
</evidence>
<evidence type="ECO:0000259" key="10">
    <source>
        <dbReference type="PROSITE" id="PS51914"/>
    </source>
</evidence>
<evidence type="ECO:0000256" key="1">
    <source>
        <dbReference type="ARBA" id="ARBA00004319"/>
    </source>
</evidence>
<dbReference type="GO" id="GO:0030968">
    <property type="term" value="P:endoplasmic reticulum unfolded protein response"/>
    <property type="evidence" value="ECO:0007669"/>
    <property type="project" value="InterPro"/>
</dbReference>
<organism evidence="11">
    <name type="scientific">Menopon gallinae</name>
    <name type="common">poultry shaft louse</name>
    <dbReference type="NCBI Taxonomy" id="328185"/>
    <lineage>
        <taxon>Eukaryota</taxon>
        <taxon>Metazoa</taxon>
        <taxon>Ecdysozoa</taxon>
        <taxon>Arthropoda</taxon>
        <taxon>Hexapoda</taxon>
        <taxon>Insecta</taxon>
        <taxon>Pterygota</taxon>
        <taxon>Neoptera</taxon>
        <taxon>Paraneoptera</taxon>
        <taxon>Psocodea</taxon>
        <taxon>Troctomorpha</taxon>
        <taxon>Phthiraptera</taxon>
        <taxon>Amblycera</taxon>
        <taxon>Menoponidae</taxon>
        <taxon>Menopon</taxon>
    </lineage>
</organism>
<protein>
    <recommendedName>
        <fullName evidence="7">Endoplasmic reticulum lectin 1</fullName>
    </recommendedName>
    <alternativeName>
        <fullName evidence="8">ER lectin</fullName>
    </alternativeName>
</protein>
<dbReference type="InterPro" id="IPR009011">
    <property type="entry name" value="Man6P_isomerase_rcpt-bd_dom_sf"/>
</dbReference>
<feature type="signal peptide" evidence="9">
    <location>
        <begin position="1"/>
        <end position="26"/>
    </location>
</feature>
<evidence type="ECO:0000313" key="11">
    <source>
        <dbReference type="EMBL" id="KAL0267437.1"/>
    </source>
</evidence>
<evidence type="ECO:0000256" key="7">
    <source>
        <dbReference type="ARBA" id="ARBA00041108"/>
    </source>
</evidence>
<dbReference type="InterPro" id="IPR012913">
    <property type="entry name" value="OS9-like_dom"/>
</dbReference>
<dbReference type="SUPFAM" id="SSF50911">
    <property type="entry name" value="Mannose 6-phosphate receptor domain"/>
    <property type="match status" value="2"/>
</dbReference>
<dbReference type="PROSITE" id="PS51914">
    <property type="entry name" value="MRH"/>
    <property type="match status" value="2"/>
</dbReference>
<feature type="domain" description="MRH" evidence="10">
    <location>
        <begin position="338"/>
        <end position="475"/>
    </location>
</feature>
<dbReference type="Gene3D" id="2.70.130.10">
    <property type="entry name" value="Mannose-6-phosphate receptor binding domain"/>
    <property type="match status" value="2"/>
</dbReference>
<comment type="subcellular location">
    <subcellularLocation>
        <location evidence="1">Endoplasmic reticulum lumen</location>
    </subcellularLocation>
</comment>
<dbReference type="AlphaFoldDB" id="A0AAW2HC82"/>
<keyword evidence="5" id="KW-1015">Disulfide bond</keyword>
<feature type="domain" description="MRH" evidence="10">
    <location>
        <begin position="104"/>
        <end position="239"/>
    </location>
</feature>
<dbReference type="FunFam" id="2.70.130.10:FF:000001">
    <property type="entry name" value="Endoplasmic reticulum lectin 1"/>
    <property type="match status" value="1"/>
</dbReference>
<evidence type="ECO:0000256" key="2">
    <source>
        <dbReference type="ARBA" id="ARBA00022729"/>
    </source>
</evidence>
<reference evidence="11" key="1">
    <citation type="journal article" date="2024" name="Gigascience">
        <title>Chromosome-level genome of the poultry shaft louse Menopon gallinae provides insight into the host-switching and adaptive evolution of parasitic lice.</title>
        <authorList>
            <person name="Xu Y."/>
            <person name="Ma L."/>
            <person name="Liu S."/>
            <person name="Liang Y."/>
            <person name="Liu Q."/>
            <person name="He Z."/>
            <person name="Tian L."/>
            <person name="Duan Y."/>
            <person name="Cai W."/>
            <person name="Li H."/>
            <person name="Song F."/>
        </authorList>
    </citation>
    <scope>NUCLEOTIDE SEQUENCE</scope>
    <source>
        <strain evidence="11">Cailab_2023a</strain>
    </source>
</reference>
<gene>
    <name evidence="11" type="ORF">PYX00_009710</name>
</gene>
<name>A0AAW2HC82_9NEOP</name>
<dbReference type="PANTHER" id="PTHR15414:SF0">
    <property type="entry name" value="ENDOPLASMIC RETICULUM LECTIN 1"/>
    <property type="match status" value="1"/>
</dbReference>
<keyword evidence="2 9" id="KW-0732">Signal</keyword>
<accession>A0AAW2HC82</accession>
<comment type="function">
    <text evidence="6">Probable lectin that binds selectively to improperly folded lumenal proteins. May function in endoplasmic reticulum quality control and endoplasmic reticulum-associated degradation (ERAD) of both non-glycosylated proteins and glycoproteins.</text>
</comment>
<evidence type="ECO:0000256" key="4">
    <source>
        <dbReference type="ARBA" id="ARBA00022824"/>
    </source>
</evidence>
<feature type="chain" id="PRO_5043542451" description="Endoplasmic reticulum lectin 1" evidence="9">
    <location>
        <begin position="27"/>
        <end position="547"/>
    </location>
</feature>
<sequence>MIFKYFLHRFVYLCLITVVGIETLDGNLKGFDDSILFKINWPGKDGITNEIFDLPEFEHMTVTTENDEQYKCYIPQLTEKEKDNHEKYSGPNPLDLLAPLFAQNSCSIRVEAYWSYELCHGHFIRQFHEDREGKKAKLQEYYLGRWDKVQQEKLKKQIENEEKTRVSDHVPIKKIDGLNMPYIQLNMSDGTMCDLSSKPRLTKVLYVCYAHGKHEIYSLKETSICEYEVIVLSPLLCDHPRYRPQESGERVINCQPIGNTPKKPKSLLQLEAESLKLRHQKPNDDKMQNIFAVFSVDKVAGQDGSRVRVEIHPIDNGEDLANHVSPPLHFVRDSVGPVDTTSLKNFLSGLECIQGDAGWWNYEFCYGKNVIQYHVEKDGSKTVVNLGNFIKSAHIDWLNANPHKLPKPLSTRKHVSHYYSGGDICDKTGKPRQTEVKLKCVDGTNTGQGAVSLYLIEPKTCQYILVVESQLICHIITKVDKYGLYDNGDEIGFSRADYKNGYKPYKEDERITVVEGKGKEKKKDDLKVNVFLQEGDDLDNHIPDGDE</sequence>
<keyword evidence="4" id="KW-0256">Endoplasmic reticulum</keyword>
<dbReference type="EMBL" id="JARGDH010000005">
    <property type="protein sequence ID" value="KAL0267437.1"/>
    <property type="molecule type" value="Genomic_DNA"/>
</dbReference>
<evidence type="ECO:0000256" key="9">
    <source>
        <dbReference type="SAM" id="SignalP"/>
    </source>
</evidence>